<keyword evidence="4" id="KW-1185">Reference proteome</keyword>
<evidence type="ECO:0000256" key="1">
    <source>
        <dbReference type="SAM" id="MobiDB-lite"/>
    </source>
</evidence>
<dbReference type="Proteomes" id="UP000053789">
    <property type="component" value="Unassembled WGS sequence"/>
</dbReference>
<reference evidence="3" key="1">
    <citation type="submission" date="2015-01" db="EMBL/GenBank/DDBJ databases">
        <title>The Genome Sequence of Cladophialophora bantiana CBS 173.52.</title>
        <authorList>
            <consortium name="The Broad Institute Genomics Platform"/>
            <person name="Cuomo C."/>
            <person name="de Hoog S."/>
            <person name="Gorbushina A."/>
            <person name="Stielow B."/>
            <person name="Teixiera M."/>
            <person name="Abouelleil A."/>
            <person name="Chapman S.B."/>
            <person name="Priest M."/>
            <person name="Young S.K."/>
            <person name="Wortman J."/>
            <person name="Nusbaum C."/>
            <person name="Birren B."/>
        </authorList>
    </citation>
    <scope>NUCLEOTIDE SEQUENCE [LARGE SCALE GENOMIC DNA]</scope>
    <source>
        <strain evidence="3">CBS 173.52</strain>
    </source>
</reference>
<evidence type="ECO:0000256" key="2">
    <source>
        <dbReference type="SAM" id="Phobius"/>
    </source>
</evidence>
<evidence type="ECO:0000313" key="3">
    <source>
        <dbReference type="EMBL" id="KIW92000.1"/>
    </source>
</evidence>
<accession>A0A0D2HMM4</accession>
<protein>
    <submittedName>
        <fullName evidence="3">Uncharacterized protein</fullName>
    </submittedName>
</protein>
<dbReference type="GeneID" id="27699910"/>
<dbReference type="RefSeq" id="XP_016618669.1">
    <property type="nucleotide sequence ID" value="XM_016764719.1"/>
</dbReference>
<feature type="transmembrane region" description="Helical" evidence="2">
    <location>
        <begin position="169"/>
        <end position="190"/>
    </location>
</feature>
<sequence>MPTYIAWLQSSNRHPLQRLRTPDYAGTGLDQLQRLVLDRGWKRHVDNLILKHRHDNGRDQCHRQHDQHDEHCNRFVGNKHYDCKQYDFQVGSPSNTSLLKTFKDTEFYLAISSATLSRTTSTSLAPAVTQHMTSSSSSSSSPSSGGSQPSSNSAAPTAAATTSVPDAGAAGQLGSSAALVLGVFAAVIFLS</sequence>
<dbReference type="EMBL" id="KN846989">
    <property type="protein sequence ID" value="KIW92000.1"/>
    <property type="molecule type" value="Genomic_DNA"/>
</dbReference>
<dbReference type="AlphaFoldDB" id="A0A0D2HMM4"/>
<keyword evidence="2" id="KW-1133">Transmembrane helix</keyword>
<organism evidence="3 4">
    <name type="scientific">Cladophialophora bantiana (strain ATCC 10958 / CBS 173.52 / CDC B-1940 / NIH 8579)</name>
    <name type="common">Xylohypha bantiana</name>
    <dbReference type="NCBI Taxonomy" id="1442370"/>
    <lineage>
        <taxon>Eukaryota</taxon>
        <taxon>Fungi</taxon>
        <taxon>Dikarya</taxon>
        <taxon>Ascomycota</taxon>
        <taxon>Pezizomycotina</taxon>
        <taxon>Eurotiomycetes</taxon>
        <taxon>Chaetothyriomycetidae</taxon>
        <taxon>Chaetothyriales</taxon>
        <taxon>Herpotrichiellaceae</taxon>
        <taxon>Cladophialophora</taxon>
    </lineage>
</organism>
<dbReference type="VEuPathDB" id="FungiDB:Z519_06982"/>
<dbReference type="HOGENOM" id="CLU_1421274_0_0_1"/>
<feature type="region of interest" description="Disordered" evidence="1">
    <location>
        <begin position="125"/>
        <end position="159"/>
    </location>
</feature>
<name>A0A0D2HMM4_CLAB1</name>
<feature type="compositionally biased region" description="Low complexity" evidence="1">
    <location>
        <begin position="134"/>
        <end position="159"/>
    </location>
</feature>
<keyword evidence="2" id="KW-0472">Membrane</keyword>
<evidence type="ECO:0000313" key="4">
    <source>
        <dbReference type="Proteomes" id="UP000053789"/>
    </source>
</evidence>
<keyword evidence="2" id="KW-0812">Transmembrane</keyword>
<gene>
    <name evidence="3" type="ORF">Z519_06982</name>
</gene>
<proteinExistence type="predicted"/>